<organism evidence="1 2">
    <name type="scientific">Methylorubrum extorquens (strain DSM 6343 / CIP 106787 / DM4)</name>
    <name type="common">Methylobacterium extorquens</name>
    <dbReference type="NCBI Taxonomy" id="661410"/>
    <lineage>
        <taxon>Bacteria</taxon>
        <taxon>Pseudomonadati</taxon>
        <taxon>Pseudomonadota</taxon>
        <taxon>Alphaproteobacteria</taxon>
        <taxon>Hyphomicrobiales</taxon>
        <taxon>Methylobacteriaceae</taxon>
        <taxon>Methylorubrum</taxon>
    </lineage>
</organism>
<accession>C7CIU8</accession>
<sequence>MVNITVPPQTRLAIATATRFHCGLKPRRSVHRGGA</sequence>
<proteinExistence type="predicted"/>
<name>C7CIU8_METED</name>
<gene>
    <name evidence="1" type="ORF">METD_I2770</name>
</gene>
<dbReference type="Proteomes" id="UP000008070">
    <property type="component" value="Chromosome"/>
</dbReference>
<dbReference type="HOGENOM" id="CLU_3365844_0_0_5"/>
<dbReference type="KEGG" id="mdi:METDI2770"/>
<evidence type="ECO:0000313" key="1">
    <source>
        <dbReference type="EMBL" id="CAX24428.1"/>
    </source>
</evidence>
<evidence type="ECO:0000313" key="2">
    <source>
        <dbReference type="Proteomes" id="UP000008070"/>
    </source>
</evidence>
<protein>
    <submittedName>
        <fullName evidence="1">Uncharacterized protein</fullName>
    </submittedName>
</protein>
<reference evidence="2" key="1">
    <citation type="journal article" date="2009" name="PLoS ONE">
        <title>Methylobacterium genome sequences: a reference blueprint to investigate microbial metabolism of C1 compounds from natural and industrial sources.</title>
        <authorList>
            <person name="Vuilleumier S."/>
            <person name="Chistoserdova L."/>
            <person name="Lee M.-C."/>
            <person name="Bringel F."/>
            <person name="Lajus A."/>
            <person name="Zhou Y."/>
            <person name="Gourion B."/>
            <person name="Barbe V."/>
            <person name="Chang J."/>
            <person name="Cruveiller S."/>
            <person name="Dossat C."/>
            <person name="Gillett W."/>
            <person name="Gruffaz C."/>
            <person name="Haugen E."/>
            <person name="Hourcade E."/>
            <person name="Levy R."/>
            <person name="Mangenot S."/>
            <person name="Muller E."/>
            <person name="Nadalig T."/>
            <person name="Pagni M."/>
            <person name="Penny C."/>
            <person name="Peyraud R."/>
            <person name="Robinson D.G."/>
            <person name="Roche D."/>
            <person name="Rouy Z."/>
            <person name="Saenampechek C."/>
            <person name="Salvignol G."/>
            <person name="Vallenet D."/>
            <person name="Wu Z."/>
            <person name="Marx C.J."/>
            <person name="Vorholt J.A."/>
            <person name="Olson M.V."/>
            <person name="Kaul R."/>
            <person name="Weissenbach J."/>
            <person name="Medigue C."/>
            <person name="Lidstrom M.E."/>
        </authorList>
    </citation>
    <scope>NUCLEOTIDE SEQUENCE [LARGE SCALE GENOMIC DNA]</scope>
    <source>
        <strain evidence="2">DSM 6343 / CIP 106787 / DM4</strain>
    </source>
</reference>
<dbReference type="EMBL" id="FP103042">
    <property type="protein sequence ID" value="CAX24428.1"/>
    <property type="molecule type" value="Genomic_DNA"/>
</dbReference>
<dbReference type="AlphaFoldDB" id="C7CIU8"/>